<evidence type="ECO:0000313" key="2">
    <source>
        <dbReference type="Proteomes" id="UP001331561"/>
    </source>
</evidence>
<evidence type="ECO:0000313" key="1">
    <source>
        <dbReference type="EMBL" id="MEC5385091.1"/>
    </source>
</evidence>
<proteinExistence type="predicted"/>
<gene>
    <name evidence="1" type="ORF">VVD49_05110</name>
</gene>
<keyword evidence="2" id="KW-1185">Reference proteome</keyword>
<dbReference type="EMBL" id="JAYXHS010000001">
    <property type="protein sequence ID" value="MEC5385091.1"/>
    <property type="molecule type" value="Genomic_DNA"/>
</dbReference>
<dbReference type="RefSeq" id="WP_327598055.1">
    <property type="nucleotide sequence ID" value="NZ_JAYXHS010000001.1"/>
</dbReference>
<dbReference type="Proteomes" id="UP001331561">
    <property type="component" value="Unassembled WGS sequence"/>
</dbReference>
<accession>A0ABU6K0V7</accession>
<reference evidence="1 2" key="1">
    <citation type="submission" date="2024-01" db="EMBL/GenBank/DDBJ databases">
        <title>Uliginosibacterium soil sp. nov.</title>
        <authorList>
            <person name="Lv Y."/>
        </authorList>
    </citation>
    <scope>NUCLEOTIDE SEQUENCE [LARGE SCALE GENOMIC DNA]</scope>
    <source>
        <strain evidence="1 2">H3</strain>
    </source>
</reference>
<name>A0ABU6K0V7_9RHOO</name>
<organism evidence="1 2">
    <name type="scientific">Uliginosibacterium silvisoli</name>
    <dbReference type="NCBI Taxonomy" id="3114758"/>
    <lineage>
        <taxon>Bacteria</taxon>
        <taxon>Pseudomonadati</taxon>
        <taxon>Pseudomonadota</taxon>
        <taxon>Betaproteobacteria</taxon>
        <taxon>Rhodocyclales</taxon>
        <taxon>Zoogloeaceae</taxon>
        <taxon>Uliginosibacterium</taxon>
    </lineage>
</organism>
<sequence>MHDAVPGGALFGVLVGNPYGDGNVDWLINTSALTAGQNYSFGIQAAVPELGMLGITTRRRLKA</sequence>
<comment type="caution">
    <text evidence="1">The sequence shown here is derived from an EMBL/GenBank/DDBJ whole genome shotgun (WGS) entry which is preliminary data.</text>
</comment>
<protein>
    <submittedName>
        <fullName evidence="1">Uncharacterized protein</fullName>
    </submittedName>
</protein>